<accession>A0A1E1KJ01</accession>
<dbReference type="EMBL" id="FJUX01000034">
    <property type="protein sequence ID" value="CZS97972.1"/>
    <property type="molecule type" value="Genomic_DNA"/>
</dbReference>
<name>A0A1E1KJ01_9HELO</name>
<evidence type="ECO:0000313" key="2">
    <source>
        <dbReference type="EMBL" id="CZS97972.1"/>
    </source>
</evidence>
<organism evidence="2 3">
    <name type="scientific">Rhynchosporium agropyri</name>
    <dbReference type="NCBI Taxonomy" id="914238"/>
    <lineage>
        <taxon>Eukaryota</taxon>
        <taxon>Fungi</taxon>
        <taxon>Dikarya</taxon>
        <taxon>Ascomycota</taxon>
        <taxon>Pezizomycotina</taxon>
        <taxon>Leotiomycetes</taxon>
        <taxon>Helotiales</taxon>
        <taxon>Ploettnerulaceae</taxon>
        <taxon>Rhynchosporium</taxon>
    </lineage>
</organism>
<protein>
    <submittedName>
        <fullName evidence="2">Uncharacterized protein</fullName>
    </submittedName>
</protein>
<gene>
    <name evidence="2" type="ORF">RAG0_06857</name>
</gene>
<keyword evidence="3" id="KW-1185">Reference proteome</keyword>
<evidence type="ECO:0000256" key="1">
    <source>
        <dbReference type="SAM" id="MobiDB-lite"/>
    </source>
</evidence>
<feature type="region of interest" description="Disordered" evidence="1">
    <location>
        <begin position="328"/>
        <end position="363"/>
    </location>
</feature>
<evidence type="ECO:0000313" key="3">
    <source>
        <dbReference type="Proteomes" id="UP000178912"/>
    </source>
</evidence>
<reference evidence="3" key="1">
    <citation type="submission" date="2016-03" db="EMBL/GenBank/DDBJ databases">
        <authorList>
            <person name="Guldener U."/>
        </authorList>
    </citation>
    <scope>NUCLEOTIDE SEQUENCE [LARGE SCALE GENOMIC DNA]</scope>
    <source>
        <strain evidence="3">04CH-RAC-A.6.1</strain>
    </source>
</reference>
<proteinExistence type="predicted"/>
<sequence length="384" mass="41672">MSVERGAPFNGSGRIIRARSGGATSTATAILFSPLTAGISLVGLGQSTPRIHNARKKRAIIEAKLQTHGQTPSTRKRDVIAPMAMFGTIGGLTLGLAGPGADLIAGEAAGKGAEYAAAQRAFPDRFYLLGMIVEFLKQLQSFHMSDIALDATGAIIEDRYDGHSKKKADQRMTVQYQDFQKQFIQEKAVQGIYIQPKPLGYQPAVAPDVLTQDTLQRQSLYQPGTQAYHPPCSTPLPIYPQSPDPSVQQYPNKYCQLLPSTADSKLNIVHDVFELPAELVTAAVPAEDSIPATPSMEDEILILKARILQMEIEKRGGVIDIVPAKNEPEVSHEDSASLQPALTIDVEEPAEHQDTQNKQNEQELAAELVTKEQTRKSPSSVLLS</sequence>
<dbReference type="AlphaFoldDB" id="A0A1E1KJ01"/>
<dbReference type="OrthoDB" id="5394233at2759"/>
<dbReference type="Proteomes" id="UP000178912">
    <property type="component" value="Unassembled WGS sequence"/>
</dbReference>